<protein>
    <recommendedName>
        <fullName evidence="4">Secreted protein</fullName>
    </recommendedName>
</protein>
<keyword evidence="3" id="KW-1185">Reference proteome</keyword>
<reference evidence="2 3" key="1">
    <citation type="journal article" date="2024" name="Genome Biol. Evol.">
        <title>Chromosome-level genome assembly of the viviparous eelpout Zoarces viviparus.</title>
        <authorList>
            <person name="Fuhrmann N."/>
            <person name="Brasseur M.V."/>
            <person name="Bakowski C.E."/>
            <person name="Podsiadlowski L."/>
            <person name="Prost S."/>
            <person name="Krehenwinkel H."/>
            <person name="Mayer C."/>
        </authorList>
    </citation>
    <scope>NUCLEOTIDE SEQUENCE [LARGE SCALE GENOMIC DNA]</scope>
    <source>
        <strain evidence="2">NO-MEL_2022_Ind0_liver</strain>
    </source>
</reference>
<gene>
    <name evidence="2" type="ORF">VZT92_016174</name>
</gene>
<feature type="compositionally biased region" description="Polar residues" evidence="1">
    <location>
        <begin position="64"/>
        <end position="74"/>
    </location>
</feature>
<evidence type="ECO:0000313" key="2">
    <source>
        <dbReference type="EMBL" id="KAK9525474.1"/>
    </source>
</evidence>
<comment type="caution">
    <text evidence="2">The sequence shown here is derived from an EMBL/GenBank/DDBJ whole genome shotgun (WGS) entry which is preliminary data.</text>
</comment>
<organism evidence="2 3">
    <name type="scientific">Zoarces viviparus</name>
    <name type="common">Viviparous eelpout</name>
    <name type="synonym">Blennius viviparus</name>
    <dbReference type="NCBI Taxonomy" id="48416"/>
    <lineage>
        <taxon>Eukaryota</taxon>
        <taxon>Metazoa</taxon>
        <taxon>Chordata</taxon>
        <taxon>Craniata</taxon>
        <taxon>Vertebrata</taxon>
        <taxon>Euteleostomi</taxon>
        <taxon>Actinopterygii</taxon>
        <taxon>Neopterygii</taxon>
        <taxon>Teleostei</taxon>
        <taxon>Neoteleostei</taxon>
        <taxon>Acanthomorphata</taxon>
        <taxon>Eupercaria</taxon>
        <taxon>Perciformes</taxon>
        <taxon>Cottioidei</taxon>
        <taxon>Zoarcales</taxon>
        <taxon>Zoarcidae</taxon>
        <taxon>Zoarcinae</taxon>
        <taxon>Zoarces</taxon>
    </lineage>
</organism>
<evidence type="ECO:0000313" key="3">
    <source>
        <dbReference type="Proteomes" id="UP001488805"/>
    </source>
</evidence>
<dbReference type="AlphaFoldDB" id="A0AAW1EW06"/>
<dbReference type="Proteomes" id="UP001488805">
    <property type="component" value="Unassembled WGS sequence"/>
</dbReference>
<evidence type="ECO:0000256" key="1">
    <source>
        <dbReference type="SAM" id="MobiDB-lite"/>
    </source>
</evidence>
<dbReference type="EMBL" id="JBCEZU010000134">
    <property type="protein sequence ID" value="KAK9525474.1"/>
    <property type="molecule type" value="Genomic_DNA"/>
</dbReference>
<name>A0AAW1EW06_ZOAVI</name>
<sequence length="86" mass="10172">MWRRPHLMPHTALHTWRRRGTAGLVCVAREWKYNSVLGKSKVTHLTEATHRSCHRPRSVRKSAQPKQNFTRSRETSSLWLLRLVVM</sequence>
<feature type="region of interest" description="Disordered" evidence="1">
    <location>
        <begin position="47"/>
        <end position="74"/>
    </location>
</feature>
<feature type="compositionally biased region" description="Basic residues" evidence="1">
    <location>
        <begin position="51"/>
        <end position="60"/>
    </location>
</feature>
<evidence type="ECO:0008006" key="4">
    <source>
        <dbReference type="Google" id="ProtNLM"/>
    </source>
</evidence>
<accession>A0AAW1EW06</accession>
<proteinExistence type="predicted"/>